<protein>
    <submittedName>
        <fullName evidence="1">Uncharacterized protein</fullName>
    </submittedName>
</protein>
<gene>
    <name evidence="1" type="ORF">EJ08DRAFT_709818</name>
</gene>
<accession>A0A9P4U094</accession>
<organism evidence="1 2">
    <name type="scientific">Tothia fuscella</name>
    <dbReference type="NCBI Taxonomy" id="1048955"/>
    <lineage>
        <taxon>Eukaryota</taxon>
        <taxon>Fungi</taxon>
        <taxon>Dikarya</taxon>
        <taxon>Ascomycota</taxon>
        <taxon>Pezizomycotina</taxon>
        <taxon>Dothideomycetes</taxon>
        <taxon>Pleosporomycetidae</taxon>
        <taxon>Venturiales</taxon>
        <taxon>Cylindrosympodiaceae</taxon>
        <taxon>Tothia</taxon>
    </lineage>
</organism>
<reference evidence="1" key="1">
    <citation type="journal article" date="2020" name="Stud. Mycol.">
        <title>101 Dothideomycetes genomes: a test case for predicting lifestyles and emergence of pathogens.</title>
        <authorList>
            <person name="Haridas S."/>
            <person name="Albert R."/>
            <person name="Binder M."/>
            <person name="Bloem J."/>
            <person name="Labutti K."/>
            <person name="Salamov A."/>
            <person name="Andreopoulos B."/>
            <person name="Baker S."/>
            <person name="Barry K."/>
            <person name="Bills G."/>
            <person name="Bluhm B."/>
            <person name="Cannon C."/>
            <person name="Castanera R."/>
            <person name="Culley D."/>
            <person name="Daum C."/>
            <person name="Ezra D."/>
            <person name="Gonzalez J."/>
            <person name="Henrissat B."/>
            <person name="Kuo A."/>
            <person name="Liang C."/>
            <person name="Lipzen A."/>
            <person name="Lutzoni F."/>
            <person name="Magnuson J."/>
            <person name="Mondo S."/>
            <person name="Nolan M."/>
            <person name="Ohm R."/>
            <person name="Pangilinan J."/>
            <person name="Park H.-J."/>
            <person name="Ramirez L."/>
            <person name="Alfaro M."/>
            <person name="Sun H."/>
            <person name="Tritt A."/>
            <person name="Yoshinaga Y."/>
            <person name="Zwiers L.-H."/>
            <person name="Turgeon B."/>
            <person name="Goodwin S."/>
            <person name="Spatafora J."/>
            <person name="Crous P."/>
            <person name="Grigoriev I."/>
        </authorList>
    </citation>
    <scope>NUCLEOTIDE SEQUENCE</scope>
    <source>
        <strain evidence="1">CBS 130266</strain>
    </source>
</reference>
<dbReference type="GO" id="GO:0008237">
    <property type="term" value="F:metallopeptidase activity"/>
    <property type="evidence" value="ECO:0007669"/>
    <property type="project" value="InterPro"/>
</dbReference>
<dbReference type="OrthoDB" id="412874at2759"/>
<dbReference type="EMBL" id="MU007025">
    <property type="protein sequence ID" value="KAF2432515.1"/>
    <property type="molecule type" value="Genomic_DNA"/>
</dbReference>
<evidence type="ECO:0000313" key="2">
    <source>
        <dbReference type="Proteomes" id="UP000800235"/>
    </source>
</evidence>
<sequence length="130" mass="14298">MLVYILGLVTIAHALTDCTNSQINAPLDQLPFVNVRYALSCTTTTQRGSGNEIIDGINITLTGISDKFVEKFKSSLPLALELAKRASEATAANEFPDIFEAYFKTSDERIRKNVANRYAAMAKHLSSIKN</sequence>
<name>A0A9P4U094_9PEZI</name>
<proteinExistence type="predicted"/>
<dbReference type="Proteomes" id="UP000800235">
    <property type="component" value="Unassembled WGS sequence"/>
</dbReference>
<dbReference type="AlphaFoldDB" id="A0A9P4U094"/>
<keyword evidence="2" id="KW-1185">Reference proteome</keyword>
<evidence type="ECO:0000313" key="1">
    <source>
        <dbReference type="EMBL" id="KAF2432515.1"/>
    </source>
</evidence>
<dbReference type="Gene3D" id="3.40.390.10">
    <property type="entry name" value="Collagenase (Catalytic Domain)"/>
    <property type="match status" value="1"/>
</dbReference>
<dbReference type="InterPro" id="IPR024079">
    <property type="entry name" value="MetalloPept_cat_dom_sf"/>
</dbReference>
<comment type="caution">
    <text evidence="1">The sequence shown here is derived from an EMBL/GenBank/DDBJ whole genome shotgun (WGS) entry which is preliminary data.</text>
</comment>